<dbReference type="Proteomes" id="UP000828048">
    <property type="component" value="Chromosome 2"/>
</dbReference>
<accession>A0ACB7X0C3</accession>
<gene>
    <name evidence="1" type="ORF">Vadar_013196</name>
</gene>
<evidence type="ECO:0000313" key="1">
    <source>
        <dbReference type="EMBL" id="KAH7834152.1"/>
    </source>
</evidence>
<dbReference type="EMBL" id="CM037152">
    <property type="protein sequence ID" value="KAH7834152.1"/>
    <property type="molecule type" value="Genomic_DNA"/>
</dbReference>
<protein>
    <submittedName>
        <fullName evidence="1">Uncharacterized protein</fullName>
    </submittedName>
</protein>
<comment type="caution">
    <text evidence="1">The sequence shown here is derived from an EMBL/GenBank/DDBJ whole genome shotgun (WGS) entry which is preliminary data.</text>
</comment>
<proteinExistence type="predicted"/>
<keyword evidence="2" id="KW-1185">Reference proteome</keyword>
<reference evidence="1 2" key="1">
    <citation type="journal article" date="2021" name="Hortic Res">
        <title>High-quality reference genome and annotation aids understanding of berry development for evergreen blueberry (Vaccinium darrowii).</title>
        <authorList>
            <person name="Yu J."/>
            <person name="Hulse-Kemp A.M."/>
            <person name="Babiker E."/>
            <person name="Staton M."/>
        </authorList>
    </citation>
    <scope>NUCLEOTIDE SEQUENCE [LARGE SCALE GENOMIC DNA]</scope>
    <source>
        <strain evidence="2">cv. NJ 8807/NJ 8810</strain>
        <tissue evidence="1">Young leaf</tissue>
    </source>
</reference>
<evidence type="ECO:0000313" key="2">
    <source>
        <dbReference type="Proteomes" id="UP000828048"/>
    </source>
</evidence>
<sequence>MLCSEPNLIPQADQTSTEEKDHLVRSTKKIKSNQMENSTEEISPMEADQNQNAQSNMPEIQMDESSINAAGNQKTIPTTQAKATKSAEKTRSFKAALLNAHTNAMESEENIAKEFGDDSDDEEDVTLPKNTVSRIKIEFSKEHLKKIRQNHKGCLIIKLLGRNMGFKPLMDRISNLWDLEGLFTPVDLGLGFYLIRFESKADYNKVYTGGPWILQDHYLTVRKWQPQFKADMASAIKTAVWLRFKFLPYEYYDEESLLIIAAKLGKPLKVDVNTIDGLRGSYARVCVELDLSQPLEISVAIGNYDYQIEYEHIHMICFSCGRVGHRKETCNLSPAPEKKDGENLTVANIPSQEPKVVRYNGTVVTEKPEGKGFGEWMLVTRRNTNRNKTNGAHIPGPQKDGRNHNTNPKEGSPLSRQDKEDGPSNIDPRKGKAQVTQSPSTRAQPNMGKPKTHIKINQKRKGTNSQSDYKFDFNPLLKQNPKANSGKPIFQPTNNIVIDLNPISISNPSSSIAPFSQPGEFTSTTKHKTPPDITLLSTQTYHEFARNSNDNCQLSQNQMVFGSNDRNGSPSKDNVVVGGSESENKNEGTILGELGAASNLSQTMQETEAYTSGSPQLS</sequence>
<organism evidence="1 2">
    <name type="scientific">Vaccinium darrowii</name>
    <dbReference type="NCBI Taxonomy" id="229202"/>
    <lineage>
        <taxon>Eukaryota</taxon>
        <taxon>Viridiplantae</taxon>
        <taxon>Streptophyta</taxon>
        <taxon>Embryophyta</taxon>
        <taxon>Tracheophyta</taxon>
        <taxon>Spermatophyta</taxon>
        <taxon>Magnoliopsida</taxon>
        <taxon>eudicotyledons</taxon>
        <taxon>Gunneridae</taxon>
        <taxon>Pentapetalae</taxon>
        <taxon>asterids</taxon>
        <taxon>Ericales</taxon>
        <taxon>Ericaceae</taxon>
        <taxon>Vaccinioideae</taxon>
        <taxon>Vaccinieae</taxon>
        <taxon>Vaccinium</taxon>
    </lineage>
</organism>
<name>A0ACB7X0C3_9ERIC</name>